<dbReference type="KEGG" id="dal:Dalk_2616"/>
<dbReference type="EMBL" id="CP001322">
    <property type="protein sequence ID" value="ACL04309.1"/>
    <property type="molecule type" value="Genomic_DNA"/>
</dbReference>
<sequence>MFQVAFTDAPNISHKKMMALFHDITGAINSFEKKIGKALFKNIDSDSELGMILRQAQEGDVASEKQSQAIRYSSYDHMSNYDIEAGLFQTEREVKVLLKHQHQFLFPFKLKVVIEPFNFASYTIKKVRSQRNGVMAGINEEGCEEGVDEKEQAVLDRLPPEEAIEALEHYASRSLQSLLAYRDFLLSEIAEAEKSRRPCEIRTDIG</sequence>
<keyword evidence="2" id="KW-1185">Reference proteome</keyword>
<organism evidence="1 2">
    <name type="scientific">Desulfatibacillum aliphaticivorans</name>
    <dbReference type="NCBI Taxonomy" id="218208"/>
    <lineage>
        <taxon>Bacteria</taxon>
        <taxon>Pseudomonadati</taxon>
        <taxon>Thermodesulfobacteriota</taxon>
        <taxon>Desulfobacteria</taxon>
        <taxon>Desulfobacterales</taxon>
        <taxon>Desulfatibacillaceae</taxon>
        <taxon>Desulfatibacillum</taxon>
    </lineage>
</organism>
<dbReference type="AlphaFoldDB" id="B8FIR8"/>
<dbReference type="HOGENOM" id="CLU_1330140_0_0_7"/>
<proteinExistence type="predicted"/>
<protein>
    <submittedName>
        <fullName evidence="1">Uncharacterized protein</fullName>
    </submittedName>
</protein>
<gene>
    <name evidence="1" type="ordered locus">Dalk_2616</name>
</gene>
<dbReference type="Proteomes" id="UP000000739">
    <property type="component" value="Chromosome"/>
</dbReference>
<name>B8FIR8_DESAL</name>
<evidence type="ECO:0000313" key="2">
    <source>
        <dbReference type="Proteomes" id="UP000000739"/>
    </source>
</evidence>
<accession>B8FIR8</accession>
<evidence type="ECO:0000313" key="1">
    <source>
        <dbReference type="EMBL" id="ACL04309.1"/>
    </source>
</evidence>
<reference evidence="1 2" key="1">
    <citation type="journal article" date="2012" name="Environ. Microbiol.">
        <title>The genome sequence of Desulfatibacillum alkenivorans AK-01: a blueprint for anaerobic alkane oxidation.</title>
        <authorList>
            <person name="Callaghan A.V."/>
            <person name="Morris B.E."/>
            <person name="Pereira I.A."/>
            <person name="McInerney M.J."/>
            <person name="Austin R.N."/>
            <person name="Groves J.T."/>
            <person name="Kukor J.J."/>
            <person name="Suflita J.M."/>
            <person name="Young L.Y."/>
            <person name="Zylstra G.J."/>
            <person name="Wawrik B."/>
        </authorList>
    </citation>
    <scope>NUCLEOTIDE SEQUENCE [LARGE SCALE GENOMIC DNA]</scope>
    <source>
        <strain evidence="1 2">AK-01</strain>
    </source>
</reference>
<dbReference type="RefSeq" id="WP_015947381.1">
    <property type="nucleotide sequence ID" value="NC_011768.1"/>
</dbReference>